<dbReference type="AlphaFoldDB" id="A0AAJ6B0N8"/>
<dbReference type="Proteomes" id="UP001217476">
    <property type="component" value="Chromosome"/>
</dbReference>
<name>A0AAJ6B0N8_9HYPH</name>
<evidence type="ECO:0000313" key="1">
    <source>
        <dbReference type="EMBL" id="WEK04464.1"/>
    </source>
</evidence>
<dbReference type="Pfam" id="PF09898">
    <property type="entry name" value="DUF2125"/>
    <property type="match status" value="1"/>
</dbReference>
<proteinExistence type="predicted"/>
<evidence type="ECO:0000313" key="2">
    <source>
        <dbReference type="Proteomes" id="UP001217476"/>
    </source>
</evidence>
<dbReference type="InterPro" id="IPR018666">
    <property type="entry name" value="DUF2125"/>
</dbReference>
<reference evidence="1" key="1">
    <citation type="submission" date="2023-03" db="EMBL/GenBank/DDBJ databases">
        <title>Andean soil-derived lignocellulolytic bacterial consortium as a source of novel taxa and putative plastic-active enzymes.</title>
        <authorList>
            <person name="Diaz-Garcia L."/>
            <person name="Chuvochina M."/>
            <person name="Feuerriegel G."/>
            <person name="Bunk B."/>
            <person name="Sproer C."/>
            <person name="Streit W.R."/>
            <person name="Rodriguez L.M."/>
            <person name="Overmann J."/>
            <person name="Jimenez D.J."/>
        </authorList>
    </citation>
    <scope>NUCLEOTIDE SEQUENCE</scope>
    <source>
        <strain evidence="1">MAG 4196</strain>
    </source>
</reference>
<accession>A0AAJ6B0N8</accession>
<sequence>MKKRIIILGCVVIAVVGIWSAAWFVLAGMVKQNIEAMAQADGVLKPNVTCETLNIGGFPFRFDADCVNARIVSGDVVVDVPGIRASIRVYAPTHLLAWAQGPVQLSDNFTGTRNAVAWSSLEASVRLDNWRIARASISGKDLVWSDTLFGNSVIAQSPLTELHLFDIPEQHDAERKTAALAVYAKADTLAWPGLTLTDTNAEVQLEMSGLPDDVRTWGDPLLLPAIQQAGGKLNVVSVRATDAASTLEANGVLGVDDQALLDGQIGIASTGVAERIGPMIEEPWRTLVLGTPGQDGAYTNQLTFKAGAIFSGLVPIASIPPLY</sequence>
<protein>
    <submittedName>
        <fullName evidence="1">DUF2125 domain-containing protein</fullName>
    </submittedName>
</protein>
<dbReference type="EMBL" id="CP119312">
    <property type="protein sequence ID" value="WEK04464.1"/>
    <property type="molecule type" value="Genomic_DNA"/>
</dbReference>
<organism evidence="1 2">
    <name type="scientific">Candidatus Devosia phytovorans</name>
    <dbReference type="NCBI Taxonomy" id="3121372"/>
    <lineage>
        <taxon>Bacteria</taxon>
        <taxon>Pseudomonadati</taxon>
        <taxon>Pseudomonadota</taxon>
        <taxon>Alphaproteobacteria</taxon>
        <taxon>Hyphomicrobiales</taxon>
        <taxon>Devosiaceae</taxon>
        <taxon>Devosia</taxon>
    </lineage>
</organism>
<gene>
    <name evidence="1" type="ORF">P0Y65_20185</name>
</gene>